<name>A0A7Y0X9P3_VIBPH</name>
<accession>A0A7Y0X9P3</accession>
<proteinExistence type="predicted"/>
<reference evidence="2 3" key="1">
    <citation type="submission" date="2020-04" db="EMBL/GenBank/DDBJ databases">
        <title>Whole-genome sequencing of Vibrio spp. from China reveals different genetic environments of blaCTX-M-14 among diverse lineages.</title>
        <authorList>
            <person name="Zheng Z."/>
            <person name="Ye L."/>
            <person name="Chen S."/>
        </authorList>
    </citation>
    <scope>NUCLEOTIDE SEQUENCE [LARGE SCALE GENOMIC DNA]</scope>
    <source>
        <strain evidence="2 3">Vb0574</strain>
    </source>
</reference>
<dbReference type="AlphaFoldDB" id="A0A7Y0X9P3"/>
<feature type="non-terminal residue" evidence="2">
    <location>
        <position position="49"/>
    </location>
</feature>
<organism evidence="2 3">
    <name type="scientific">Vibrio parahaemolyticus</name>
    <dbReference type="NCBI Taxonomy" id="670"/>
    <lineage>
        <taxon>Bacteria</taxon>
        <taxon>Pseudomonadati</taxon>
        <taxon>Pseudomonadota</taxon>
        <taxon>Gammaproteobacteria</taxon>
        <taxon>Vibrionales</taxon>
        <taxon>Vibrionaceae</taxon>
        <taxon>Vibrio</taxon>
    </lineage>
</organism>
<feature type="chain" id="PRO_5031030483" evidence="1">
    <location>
        <begin position="21"/>
        <end position="49"/>
    </location>
</feature>
<evidence type="ECO:0000256" key="1">
    <source>
        <dbReference type="SAM" id="SignalP"/>
    </source>
</evidence>
<sequence length="49" mass="5418">MKLSQWSLLLSSLIALPSIADTDVYLTNNSDQPLTIQVKHEGSDLLQYG</sequence>
<protein>
    <submittedName>
        <fullName evidence="2">Phospholipase</fullName>
    </submittedName>
</protein>
<gene>
    <name evidence="2" type="ORF">HKB21_32035</name>
</gene>
<feature type="signal peptide" evidence="1">
    <location>
        <begin position="1"/>
        <end position="20"/>
    </location>
</feature>
<evidence type="ECO:0000313" key="3">
    <source>
        <dbReference type="Proteomes" id="UP000555836"/>
    </source>
</evidence>
<keyword evidence="1" id="KW-0732">Signal</keyword>
<comment type="caution">
    <text evidence="2">The sequence shown here is derived from an EMBL/GenBank/DDBJ whole genome shotgun (WGS) entry which is preliminary data.</text>
</comment>
<dbReference type="EMBL" id="JABCLD010002400">
    <property type="protein sequence ID" value="NMU30243.1"/>
    <property type="molecule type" value="Genomic_DNA"/>
</dbReference>
<evidence type="ECO:0000313" key="2">
    <source>
        <dbReference type="EMBL" id="NMU30243.1"/>
    </source>
</evidence>
<dbReference type="Proteomes" id="UP000555836">
    <property type="component" value="Unassembled WGS sequence"/>
</dbReference>